<feature type="compositionally biased region" description="Polar residues" evidence="1">
    <location>
        <begin position="1"/>
        <end position="17"/>
    </location>
</feature>
<feature type="region of interest" description="Disordered" evidence="1">
    <location>
        <begin position="77"/>
        <end position="102"/>
    </location>
</feature>
<feature type="compositionally biased region" description="Basic and acidic residues" evidence="1">
    <location>
        <begin position="250"/>
        <end position="259"/>
    </location>
</feature>
<feature type="transmembrane region" description="Helical" evidence="2">
    <location>
        <begin position="53"/>
        <end position="71"/>
    </location>
</feature>
<gene>
    <name evidence="3" type="ORF">U0042_29630</name>
</gene>
<feature type="compositionally biased region" description="Low complexity" evidence="1">
    <location>
        <begin position="260"/>
        <end position="276"/>
    </location>
</feature>
<evidence type="ECO:0000256" key="1">
    <source>
        <dbReference type="SAM" id="MobiDB-lite"/>
    </source>
</evidence>
<protein>
    <recommendedName>
        <fullName evidence="5">Tail fiber protein</fullName>
    </recommendedName>
</protein>
<proteinExistence type="predicted"/>
<evidence type="ECO:0008006" key="5">
    <source>
        <dbReference type="Google" id="ProtNLM"/>
    </source>
</evidence>
<dbReference type="Proteomes" id="UP001325479">
    <property type="component" value="Chromosome"/>
</dbReference>
<feature type="region of interest" description="Disordered" evidence="1">
    <location>
        <begin position="128"/>
        <end position="297"/>
    </location>
</feature>
<keyword evidence="2" id="KW-1133">Transmembrane helix</keyword>
<feature type="compositionally biased region" description="Basic and acidic residues" evidence="1">
    <location>
        <begin position="223"/>
        <end position="235"/>
    </location>
</feature>
<keyword evidence="4" id="KW-1185">Reference proteome</keyword>
<feature type="compositionally biased region" description="Low complexity" evidence="1">
    <location>
        <begin position="128"/>
        <end position="147"/>
    </location>
</feature>
<name>A0ABZ0WLG5_9BURK</name>
<accession>A0ABZ0WLG5</accession>
<reference evidence="3 4" key="1">
    <citation type="submission" date="2023-12" db="EMBL/GenBank/DDBJ databases">
        <title>Genome sequencing and assembly of bacterial species from a model synthetic community.</title>
        <authorList>
            <person name="Hogle S.L."/>
        </authorList>
    </citation>
    <scope>NUCLEOTIDE SEQUENCE [LARGE SCALE GENOMIC DNA]</scope>
    <source>
        <strain evidence="3 4">HAMBI 2494</strain>
    </source>
</reference>
<feature type="compositionally biased region" description="Low complexity" evidence="1">
    <location>
        <begin position="166"/>
        <end position="190"/>
    </location>
</feature>
<keyword evidence="2" id="KW-0812">Transmembrane</keyword>
<feature type="region of interest" description="Disordered" evidence="1">
    <location>
        <begin position="1"/>
        <end position="51"/>
    </location>
</feature>
<organism evidence="3 4">
    <name type="scientific">Paraburkholderia kururiensis</name>
    <dbReference type="NCBI Taxonomy" id="984307"/>
    <lineage>
        <taxon>Bacteria</taxon>
        <taxon>Pseudomonadati</taxon>
        <taxon>Pseudomonadota</taxon>
        <taxon>Betaproteobacteria</taxon>
        <taxon>Burkholderiales</taxon>
        <taxon>Burkholderiaceae</taxon>
        <taxon>Paraburkholderia</taxon>
    </lineage>
</organism>
<keyword evidence="2" id="KW-0472">Membrane</keyword>
<feature type="compositionally biased region" description="Basic and acidic residues" evidence="1">
    <location>
        <begin position="192"/>
        <end position="205"/>
    </location>
</feature>
<dbReference type="RefSeq" id="WP_114811237.1">
    <property type="nucleotide sequence ID" value="NZ_CP139965.1"/>
</dbReference>
<evidence type="ECO:0000313" key="4">
    <source>
        <dbReference type="Proteomes" id="UP001325479"/>
    </source>
</evidence>
<dbReference type="EMBL" id="CP139965">
    <property type="protein sequence ID" value="WQD78121.1"/>
    <property type="molecule type" value="Genomic_DNA"/>
</dbReference>
<sequence>MSAPDSPNSRTPPSLLSDTARGSEANGSRILANLEGRVVPPAEKKPPRSKKPLVVGALFVVALAAVGAWQLQGRYPSHPAGAAQSDATVSAAATTPAQASGASAAQTTAANAASASAPQAATIVADDSASASQGAASAANMASASGAVDDNRLSRALANGAEDTGAPASAATLAAAPAKSAKSADTAASSSKRHETVASRNKHEAASASRHATKPVAVAQTQKSHDTKTGKAHDDSDADLLAALVARTKPSTEAEKEAPAKPAQSKKASAKQAAAKETSKEAPTKVAASTNAGDARLADRVKECGQKGFFEDQLCRWRVCDGHWGKDPACPTAATTRQP</sequence>
<evidence type="ECO:0000313" key="3">
    <source>
        <dbReference type="EMBL" id="WQD78121.1"/>
    </source>
</evidence>
<evidence type="ECO:0000256" key="2">
    <source>
        <dbReference type="SAM" id="Phobius"/>
    </source>
</evidence>
<feature type="compositionally biased region" description="Low complexity" evidence="1">
    <location>
        <begin position="80"/>
        <end position="102"/>
    </location>
</feature>